<proteinExistence type="predicted"/>
<accession>A0A921RBC6</accession>
<gene>
    <name evidence="1" type="ORF">BDA96_03G011700</name>
</gene>
<evidence type="ECO:0000313" key="2">
    <source>
        <dbReference type="Proteomes" id="UP000807115"/>
    </source>
</evidence>
<comment type="caution">
    <text evidence="1">The sequence shown here is derived from an EMBL/GenBank/DDBJ whole genome shotgun (WGS) entry which is preliminary data.</text>
</comment>
<dbReference type="EMBL" id="CM027682">
    <property type="protein sequence ID" value="KAG0535830.1"/>
    <property type="molecule type" value="Genomic_DNA"/>
</dbReference>
<reference evidence="1" key="2">
    <citation type="submission" date="2020-10" db="EMBL/GenBank/DDBJ databases">
        <authorList>
            <person name="Cooper E.A."/>
            <person name="Brenton Z.W."/>
            <person name="Flinn B.S."/>
            <person name="Jenkins J."/>
            <person name="Shu S."/>
            <person name="Flowers D."/>
            <person name="Luo F."/>
            <person name="Wang Y."/>
            <person name="Xia P."/>
            <person name="Barry K."/>
            <person name="Daum C."/>
            <person name="Lipzen A."/>
            <person name="Yoshinaga Y."/>
            <person name="Schmutz J."/>
            <person name="Saski C."/>
            <person name="Vermerris W."/>
            <person name="Kresovich S."/>
        </authorList>
    </citation>
    <scope>NUCLEOTIDE SEQUENCE</scope>
</reference>
<organism evidence="1 2">
    <name type="scientific">Sorghum bicolor</name>
    <name type="common">Sorghum</name>
    <name type="synonym">Sorghum vulgare</name>
    <dbReference type="NCBI Taxonomy" id="4558"/>
    <lineage>
        <taxon>Eukaryota</taxon>
        <taxon>Viridiplantae</taxon>
        <taxon>Streptophyta</taxon>
        <taxon>Embryophyta</taxon>
        <taxon>Tracheophyta</taxon>
        <taxon>Spermatophyta</taxon>
        <taxon>Magnoliopsida</taxon>
        <taxon>Liliopsida</taxon>
        <taxon>Poales</taxon>
        <taxon>Poaceae</taxon>
        <taxon>PACMAD clade</taxon>
        <taxon>Panicoideae</taxon>
        <taxon>Andropogonodae</taxon>
        <taxon>Andropogoneae</taxon>
        <taxon>Sorghinae</taxon>
        <taxon>Sorghum</taxon>
    </lineage>
</organism>
<reference evidence="1" key="1">
    <citation type="journal article" date="2019" name="BMC Genomics">
        <title>A new reference genome for Sorghum bicolor reveals high levels of sequence similarity between sweet and grain genotypes: implications for the genetics of sugar metabolism.</title>
        <authorList>
            <person name="Cooper E.A."/>
            <person name="Brenton Z.W."/>
            <person name="Flinn B.S."/>
            <person name="Jenkins J."/>
            <person name="Shu S."/>
            <person name="Flowers D."/>
            <person name="Luo F."/>
            <person name="Wang Y."/>
            <person name="Xia P."/>
            <person name="Barry K."/>
            <person name="Daum C."/>
            <person name="Lipzen A."/>
            <person name="Yoshinaga Y."/>
            <person name="Schmutz J."/>
            <person name="Saski C."/>
            <person name="Vermerris W."/>
            <person name="Kresovich S."/>
        </authorList>
    </citation>
    <scope>NUCLEOTIDE SEQUENCE</scope>
</reference>
<sequence length="103" mass="10535">MRPGPRQERKGRAGVAAGALARLHLLPATGGGGVGGGGSSGGYYYYYYWCARVWPDASDVTGNKGESAALAGGTGGESRTALRCVGSRARAGQPTCQCQQRKA</sequence>
<protein>
    <submittedName>
        <fullName evidence="1">Uncharacterized protein</fullName>
    </submittedName>
</protein>
<dbReference type="AlphaFoldDB" id="A0A921RBC6"/>
<name>A0A921RBC6_SORBI</name>
<dbReference type="Proteomes" id="UP000807115">
    <property type="component" value="Chromosome 3"/>
</dbReference>
<evidence type="ECO:0000313" key="1">
    <source>
        <dbReference type="EMBL" id="KAG0535830.1"/>
    </source>
</evidence>